<proteinExistence type="inferred from homology"/>
<dbReference type="PANTHER" id="PTHR48075">
    <property type="entry name" value="3-HYDROXYACYL-COA DEHYDROGENASE FAMILY PROTEIN"/>
    <property type="match status" value="1"/>
</dbReference>
<dbReference type="InterPro" id="IPR029045">
    <property type="entry name" value="ClpP/crotonase-like_dom_sf"/>
</dbReference>
<keyword evidence="3" id="KW-0276">Fatty acid metabolism</keyword>
<comment type="pathway">
    <text evidence="1">Lipid metabolism; fatty acid beta-oxidation.</text>
</comment>
<dbReference type="EMBL" id="PISE01000022">
    <property type="protein sequence ID" value="PKG23580.1"/>
    <property type="molecule type" value="Genomic_DNA"/>
</dbReference>
<comment type="caution">
    <text evidence="12">The sequence shown here is derived from an EMBL/GenBank/DDBJ whole genome shotgun (WGS) entry which is preliminary data.</text>
</comment>
<comment type="similarity">
    <text evidence="2">Belongs to the 3-hydroxyacyl-CoA dehydrogenase family.</text>
</comment>
<evidence type="ECO:0000259" key="11">
    <source>
        <dbReference type="Pfam" id="PF02737"/>
    </source>
</evidence>
<dbReference type="UniPathway" id="UPA00659"/>
<evidence type="ECO:0000256" key="6">
    <source>
        <dbReference type="ARBA" id="ARBA00023027"/>
    </source>
</evidence>
<dbReference type="GO" id="GO:0006635">
    <property type="term" value="P:fatty acid beta-oxidation"/>
    <property type="evidence" value="ECO:0007669"/>
    <property type="project" value="UniProtKB-UniPathway"/>
</dbReference>
<dbReference type="RefSeq" id="WP_101177315.1">
    <property type="nucleotide sequence ID" value="NZ_PISE01000022.1"/>
</dbReference>
<feature type="chain" id="PRO_5014741684" evidence="9">
    <location>
        <begin position="27"/>
        <end position="792"/>
    </location>
</feature>
<feature type="signal peptide" evidence="9">
    <location>
        <begin position="1"/>
        <end position="26"/>
    </location>
</feature>
<dbReference type="Pfam" id="PF00725">
    <property type="entry name" value="3HCDH"/>
    <property type="match status" value="1"/>
</dbReference>
<name>A0A2N0Z245_9BACI</name>
<organism evidence="12 13">
    <name type="scientific">Niallia nealsonii</name>
    <dbReference type="NCBI Taxonomy" id="115979"/>
    <lineage>
        <taxon>Bacteria</taxon>
        <taxon>Bacillati</taxon>
        <taxon>Bacillota</taxon>
        <taxon>Bacilli</taxon>
        <taxon>Bacillales</taxon>
        <taxon>Bacillaceae</taxon>
        <taxon>Niallia</taxon>
    </lineage>
</organism>
<keyword evidence="7" id="KW-0443">Lipid metabolism</keyword>
<comment type="catalytic activity">
    <reaction evidence="8">
        <text>a (3S)-3-hydroxyacyl-CoA + NAD(+) = a 3-oxoacyl-CoA + NADH + H(+)</text>
        <dbReference type="Rhea" id="RHEA:22432"/>
        <dbReference type="ChEBI" id="CHEBI:15378"/>
        <dbReference type="ChEBI" id="CHEBI:57318"/>
        <dbReference type="ChEBI" id="CHEBI:57540"/>
        <dbReference type="ChEBI" id="CHEBI:57945"/>
        <dbReference type="ChEBI" id="CHEBI:90726"/>
        <dbReference type="EC" id="1.1.1.35"/>
    </reaction>
</comment>
<dbReference type="InterPro" id="IPR006108">
    <property type="entry name" value="3HC_DH_C"/>
</dbReference>
<dbReference type="Pfam" id="PF02737">
    <property type="entry name" value="3HCDH_N"/>
    <property type="match status" value="1"/>
</dbReference>
<dbReference type="PANTHER" id="PTHR48075:SF7">
    <property type="entry name" value="3-HYDROXYACYL-COA DEHYDROGENASE-RELATED"/>
    <property type="match status" value="1"/>
</dbReference>
<keyword evidence="5" id="KW-0560">Oxidoreductase</keyword>
<evidence type="ECO:0000256" key="3">
    <source>
        <dbReference type="ARBA" id="ARBA00022832"/>
    </source>
</evidence>
<keyword evidence="6" id="KW-0520">NAD</keyword>
<gene>
    <name evidence="12" type="ORF">CWS01_11350</name>
</gene>
<dbReference type="InterPro" id="IPR006176">
    <property type="entry name" value="3-OHacyl-CoA_DH_NAD-bd"/>
</dbReference>
<evidence type="ECO:0000256" key="5">
    <source>
        <dbReference type="ARBA" id="ARBA00023002"/>
    </source>
</evidence>
<dbReference type="SUPFAM" id="SSF48179">
    <property type="entry name" value="6-phosphogluconate dehydrogenase C-terminal domain-like"/>
    <property type="match status" value="2"/>
</dbReference>
<evidence type="ECO:0000256" key="8">
    <source>
        <dbReference type="ARBA" id="ARBA00049556"/>
    </source>
</evidence>
<dbReference type="GO" id="GO:0003857">
    <property type="term" value="F:(3S)-3-hydroxyacyl-CoA dehydrogenase (NAD+) activity"/>
    <property type="evidence" value="ECO:0007669"/>
    <property type="project" value="UniProtKB-EC"/>
</dbReference>
<dbReference type="SUPFAM" id="SSF51735">
    <property type="entry name" value="NAD(P)-binding Rossmann-fold domains"/>
    <property type="match status" value="1"/>
</dbReference>
<dbReference type="Pfam" id="PF00378">
    <property type="entry name" value="ECH_1"/>
    <property type="match status" value="1"/>
</dbReference>
<keyword evidence="9" id="KW-0732">Signal</keyword>
<dbReference type="GO" id="GO:0070403">
    <property type="term" value="F:NAD+ binding"/>
    <property type="evidence" value="ECO:0007669"/>
    <property type="project" value="InterPro"/>
</dbReference>
<sequence>MSVIKQAVVIGAGVMGASIAAQLANADIPTLLLDIVPDDLLAEKNNWCSQLDGDNRNQLADKAKKNLMNQKPSPIVSLQKLSLIETGNIEDHLSKISKADWIIEAITEDIEAKRSLLQKIDDFRKKGSIVSSNTSGISIETMVENCSADLQAHFLGTHFFNPPRYITLLELIATPKTNLTTLQKFKEFAEKQLGKNVIITKDTPNFIANRIGAYAFLTIVKVMTKSKLSIPKVDELTGKLIGRSKSGTFQTLDLVGLDTFSYVVKNIQERSSNHSEKGFYIMPPFMEEMIEQNLLGRKTGNGFYRKTKSGIEALDYQTMQYQRVEKKKLPEKELQEFIYEDSQDAKFLWESIMPFLLYSAALLGEIADTIYEIDEAVKLGFNWEKGPFEIWDSIGLVKSITKLKSANIAVPNWITEMIEKGEHVFYKKEKEALTYYNNGKYTPIQKDSHHIDVQEKKRQNGILARNDSGTLFDIGDGVAMLELHAPHNVIGMDAIEMMDAAVREVEENSAFKGLVIGSGGTNFSVGANLALLLMEAQSKDYSEIELVVQKFQEAMMKIKYAKKPIVSAPFGNTLGGGAEICLASSYVQALQETYIGLVETGVGLIPGGGGTKELYINSLKEVDLLQEEALIKTVKKVFFTIFTSKVSTSAEEGKEWKLLNKKDQITMNKRYLIYDAKQMVLKHSTLYSPPQKRKVVVAGKPGYDLLKKELSKLAMTGRLSPYERIIGEKLAFVLTGGNLPFKSEVEEAYLLQLERSAFMELIQDKQTQKRMLHLLQTGKIYQEKRENTSPAN</sequence>
<evidence type="ECO:0000313" key="12">
    <source>
        <dbReference type="EMBL" id="PKG23580.1"/>
    </source>
</evidence>
<reference evidence="12 13" key="1">
    <citation type="journal article" date="2003" name="Int. J. Syst. Evol. Microbiol.">
        <title>Bacillus nealsonii sp. nov., isolated from a spacecraft-assembly facility, whose spores are gamma-radiation resistant.</title>
        <authorList>
            <person name="Venkateswaran K."/>
            <person name="Kempf M."/>
            <person name="Chen F."/>
            <person name="Satomi M."/>
            <person name="Nicholson W."/>
            <person name="Kern R."/>
        </authorList>
    </citation>
    <scope>NUCLEOTIDE SEQUENCE [LARGE SCALE GENOMIC DNA]</scope>
    <source>
        <strain evidence="12 13">FO-92</strain>
    </source>
</reference>
<dbReference type="SUPFAM" id="SSF52096">
    <property type="entry name" value="ClpP/crotonase"/>
    <property type="match status" value="1"/>
</dbReference>
<evidence type="ECO:0000256" key="9">
    <source>
        <dbReference type="SAM" id="SignalP"/>
    </source>
</evidence>
<dbReference type="CDD" id="cd06558">
    <property type="entry name" value="crotonase-like"/>
    <property type="match status" value="1"/>
</dbReference>
<feature type="domain" description="3-hydroxyacyl-CoA dehydrogenase NAD binding" evidence="11">
    <location>
        <begin position="7"/>
        <end position="202"/>
    </location>
</feature>
<evidence type="ECO:0000256" key="7">
    <source>
        <dbReference type="ARBA" id="ARBA00023098"/>
    </source>
</evidence>
<dbReference type="AlphaFoldDB" id="A0A2N0Z245"/>
<evidence type="ECO:0000256" key="2">
    <source>
        <dbReference type="ARBA" id="ARBA00009463"/>
    </source>
</evidence>
<dbReference type="InterPro" id="IPR001753">
    <property type="entry name" value="Enoyl-CoA_hydra/iso"/>
</dbReference>
<protein>
    <submittedName>
        <fullName evidence="12">3-hydroxyacyl-CoA dehydrogenase</fullName>
    </submittedName>
</protein>
<dbReference type="OrthoDB" id="9771883at2"/>
<dbReference type="InterPro" id="IPR036291">
    <property type="entry name" value="NAD(P)-bd_dom_sf"/>
</dbReference>
<evidence type="ECO:0000256" key="1">
    <source>
        <dbReference type="ARBA" id="ARBA00005005"/>
    </source>
</evidence>
<dbReference type="Gene3D" id="3.40.50.720">
    <property type="entry name" value="NAD(P)-binding Rossmann-like Domain"/>
    <property type="match status" value="1"/>
</dbReference>
<keyword evidence="13" id="KW-1185">Reference proteome</keyword>
<dbReference type="Gene3D" id="3.90.226.10">
    <property type="entry name" value="2-enoyl-CoA Hydratase, Chain A, domain 1"/>
    <property type="match status" value="1"/>
</dbReference>
<keyword evidence="4" id="KW-0442">Lipid degradation</keyword>
<evidence type="ECO:0000259" key="10">
    <source>
        <dbReference type="Pfam" id="PF00725"/>
    </source>
</evidence>
<dbReference type="Proteomes" id="UP000233375">
    <property type="component" value="Unassembled WGS sequence"/>
</dbReference>
<dbReference type="Gene3D" id="1.10.1040.50">
    <property type="match status" value="1"/>
</dbReference>
<evidence type="ECO:0000313" key="13">
    <source>
        <dbReference type="Proteomes" id="UP000233375"/>
    </source>
</evidence>
<dbReference type="InterPro" id="IPR008927">
    <property type="entry name" value="6-PGluconate_DH-like_C_sf"/>
</dbReference>
<feature type="domain" description="3-hydroxyacyl-CoA dehydrogenase C-terminal" evidence="10">
    <location>
        <begin position="206"/>
        <end position="305"/>
    </location>
</feature>
<accession>A0A2N0Z245</accession>
<evidence type="ECO:0000256" key="4">
    <source>
        <dbReference type="ARBA" id="ARBA00022963"/>
    </source>
</evidence>